<dbReference type="PANTHER" id="PTHR43156">
    <property type="entry name" value="STAGE II SPORULATION PROTEIN E-RELATED"/>
    <property type="match status" value="1"/>
</dbReference>
<dbReference type="EMBL" id="FWYF01000005">
    <property type="protein sequence ID" value="SMD38882.1"/>
    <property type="molecule type" value="Genomic_DNA"/>
</dbReference>
<dbReference type="AlphaFoldDB" id="A0A1W2GR37"/>
<dbReference type="GO" id="GO:0016791">
    <property type="term" value="F:phosphatase activity"/>
    <property type="evidence" value="ECO:0007669"/>
    <property type="project" value="TreeGrafter"/>
</dbReference>
<dbReference type="Gene3D" id="3.60.40.10">
    <property type="entry name" value="PPM-type phosphatase domain"/>
    <property type="match status" value="1"/>
</dbReference>
<evidence type="ECO:0000259" key="2">
    <source>
        <dbReference type="Pfam" id="PF07228"/>
    </source>
</evidence>
<dbReference type="InterPro" id="IPR036457">
    <property type="entry name" value="PPM-type-like_dom_sf"/>
</dbReference>
<keyword evidence="1" id="KW-0378">Hydrolase</keyword>
<dbReference type="InterPro" id="IPR052016">
    <property type="entry name" value="Bact_Sigma-Reg"/>
</dbReference>
<dbReference type="RefSeq" id="WP_084374548.1">
    <property type="nucleotide sequence ID" value="NZ_FWYF01000005.1"/>
</dbReference>
<dbReference type="STRING" id="692418.SAMN04488029_3925"/>
<accession>A0A1W2GR37</accession>
<evidence type="ECO:0000313" key="3">
    <source>
        <dbReference type="EMBL" id="SMD38882.1"/>
    </source>
</evidence>
<keyword evidence="4" id="KW-1185">Reference proteome</keyword>
<dbReference type="Proteomes" id="UP000192472">
    <property type="component" value="Unassembled WGS sequence"/>
</dbReference>
<sequence length="378" mass="42199">MIESLVKISQIGPYLASSFERIGFVSAYSSGKRVAVYENKINEELNLKAFEIYCINSLGEESIEKEDIIVDYGSKGFLSFHQISPENWLIIVADKQLFPTVKSVVKKINKEKILFDLEDAEIQTPPETKVERIVESKEGIEEKLMSTQRLQQSILPDLSVLGVYFNKYFSYYSPEDVLSGDIYWLKETEESIFVVVADCKGNSMEGALATMTVHLILDQITVADPVSSLRSIYEDLAKSNSLNDASYSVSVEMAMCKFDKKTGRIEIATSGVPVLYIEGDDNSNLLKIKGAQNTDASNAKLESIKLYANKGDKLILYTDGLTNQSDKEGKSKLGNTGIRKMFMSMNGSFSGTLFENKFSEWKGNTKQRGDITVLALEI</sequence>
<proteinExistence type="predicted"/>
<organism evidence="3 4">
    <name type="scientific">Reichenbachiella faecimaris</name>
    <dbReference type="NCBI Taxonomy" id="692418"/>
    <lineage>
        <taxon>Bacteria</taxon>
        <taxon>Pseudomonadati</taxon>
        <taxon>Bacteroidota</taxon>
        <taxon>Cytophagia</taxon>
        <taxon>Cytophagales</taxon>
        <taxon>Reichenbachiellaceae</taxon>
        <taxon>Reichenbachiella</taxon>
    </lineage>
</organism>
<reference evidence="3 4" key="1">
    <citation type="submission" date="2017-04" db="EMBL/GenBank/DDBJ databases">
        <authorList>
            <person name="Afonso C.L."/>
            <person name="Miller P.J."/>
            <person name="Scott M.A."/>
            <person name="Spackman E."/>
            <person name="Goraichik I."/>
            <person name="Dimitrov K.M."/>
            <person name="Suarez D.L."/>
            <person name="Swayne D.E."/>
        </authorList>
    </citation>
    <scope>NUCLEOTIDE SEQUENCE [LARGE SCALE GENOMIC DNA]</scope>
    <source>
        <strain evidence="3 4">DSM 26133</strain>
    </source>
</reference>
<dbReference type="Pfam" id="PF07228">
    <property type="entry name" value="SpoIIE"/>
    <property type="match status" value="1"/>
</dbReference>
<gene>
    <name evidence="3" type="ORF">SAMN04488029_3925</name>
</gene>
<dbReference type="PANTHER" id="PTHR43156:SF9">
    <property type="entry name" value="HAMP DOMAIN-CONTAINING PROTEIN"/>
    <property type="match status" value="1"/>
</dbReference>
<feature type="domain" description="PPM-type phosphatase" evidence="2">
    <location>
        <begin position="190"/>
        <end position="377"/>
    </location>
</feature>
<dbReference type="OrthoDB" id="9763484at2"/>
<name>A0A1W2GR37_REIFA</name>
<dbReference type="InterPro" id="IPR001932">
    <property type="entry name" value="PPM-type_phosphatase-like_dom"/>
</dbReference>
<evidence type="ECO:0000313" key="4">
    <source>
        <dbReference type="Proteomes" id="UP000192472"/>
    </source>
</evidence>
<evidence type="ECO:0000256" key="1">
    <source>
        <dbReference type="ARBA" id="ARBA00022801"/>
    </source>
</evidence>
<protein>
    <submittedName>
        <fullName evidence="3">Serine phosphatase RsbU, regulator of sigma subunit</fullName>
    </submittedName>
</protein>